<dbReference type="InterPro" id="IPR011330">
    <property type="entry name" value="Glyco_hydro/deAcase_b/a-brl"/>
</dbReference>
<evidence type="ECO:0000313" key="1">
    <source>
        <dbReference type="EMBL" id="PWK36971.1"/>
    </source>
</evidence>
<dbReference type="PANTHER" id="PTHR10587:SF137">
    <property type="entry name" value="4-DEOXY-4-FORMAMIDO-L-ARABINOSE-PHOSPHOUNDECAPRENOL DEFORMYLASE ARND-RELATED"/>
    <property type="match status" value="1"/>
</dbReference>
<gene>
    <name evidence="1" type="ORF">C7419_101846</name>
</gene>
<dbReference type="Proteomes" id="UP000245754">
    <property type="component" value="Unassembled WGS sequence"/>
</dbReference>
<dbReference type="InterPro" id="IPR050248">
    <property type="entry name" value="Polysacc_deacetylase_ArnD"/>
</dbReference>
<dbReference type="InterPro" id="IPR002509">
    <property type="entry name" value="NODB_dom"/>
</dbReference>
<reference evidence="1 2" key="1">
    <citation type="submission" date="2018-05" db="EMBL/GenBank/DDBJ databases">
        <title>Genomic Encyclopedia of Type Strains, Phase IV (KMG-V): Genome sequencing to study the core and pangenomes of soil and plant-associated prokaryotes.</title>
        <authorList>
            <person name="Whitman W."/>
        </authorList>
    </citation>
    <scope>NUCLEOTIDE SEQUENCE [LARGE SCALE GENOMIC DNA]</scope>
    <source>
        <strain evidence="1 2">SLV-132</strain>
    </source>
</reference>
<dbReference type="AlphaFoldDB" id="A0A316EX92"/>
<dbReference type="EMBL" id="QGGT01000001">
    <property type="protein sequence ID" value="PWK36971.1"/>
    <property type="molecule type" value="Genomic_DNA"/>
</dbReference>
<dbReference type="PROSITE" id="PS51677">
    <property type="entry name" value="NODB"/>
    <property type="match status" value="1"/>
</dbReference>
<protein>
    <submittedName>
        <fullName evidence="1">Peptidoglycan/xylan/chitin deacetylase (PgdA/CDA1 family)</fullName>
    </submittedName>
</protein>
<comment type="caution">
    <text evidence="1">The sequence shown here is derived from an EMBL/GenBank/DDBJ whole genome shotgun (WGS) entry which is preliminary data.</text>
</comment>
<keyword evidence="2" id="KW-1185">Reference proteome</keyword>
<dbReference type="CDD" id="cd10917">
    <property type="entry name" value="CE4_NodB_like_6s_7s"/>
    <property type="match status" value="1"/>
</dbReference>
<evidence type="ECO:0000313" key="2">
    <source>
        <dbReference type="Proteomes" id="UP000245754"/>
    </source>
</evidence>
<dbReference type="SUPFAM" id="SSF88713">
    <property type="entry name" value="Glycoside hydrolase/deacetylase"/>
    <property type="match status" value="1"/>
</dbReference>
<dbReference type="GO" id="GO:0016810">
    <property type="term" value="F:hydrolase activity, acting on carbon-nitrogen (but not peptide) bonds"/>
    <property type="evidence" value="ECO:0007669"/>
    <property type="project" value="InterPro"/>
</dbReference>
<organism evidence="1 2">
    <name type="scientific">Cupriavidus plantarum</name>
    <dbReference type="NCBI Taxonomy" id="942865"/>
    <lineage>
        <taxon>Bacteria</taxon>
        <taxon>Pseudomonadati</taxon>
        <taxon>Pseudomonadota</taxon>
        <taxon>Betaproteobacteria</taxon>
        <taxon>Burkholderiales</taxon>
        <taxon>Burkholderiaceae</taxon>
        <taxon>Cupriavidus</taxon>
    </lineage>
</organism>
<accession>A0A316EX92</accession>
<dbReference type="GO" id="GO:0005975">
    <property type="term" value="P:carbohydrate metabolic process"/>
    <property type="evidence" value="ECO:0007669"/>
    <property type="project" value="InterPro"/>
</dbReference>
<name>A0A316EX92_9BURK</name>
<dbReference type="Pfam" id="PF01522">
    <property type="entry name" value="Polysacc_deac_1"/>
    <property type="match status" value="1"/>
</dbReference>
<dbReference type="Gene3D" id="3.20.20.370">
    <property type="entry name" value="Glycoside hydrolase/deacetylase"/>
    <property type="match status" value="1"/>
</dbReference>
<sequence>MRKILTGLAAAMASAAAVAAMVLAAPAQAAAAAADAACRAGTLYLTFDTGSMSQAELIARTLRKHHIRATFFLANEPTVNHDSSLDPSWAPYWKSLAADGHVFGTHTFDHVYFRSVRDGKVIMRPQFGADGGKDVAMTPEAFCTELRRSAQALHAMTGQRMAPIWRAPGGRTSPQTLQWAEQCGFRHVAWASAGFLGDELSSEKFPNDKLLARALRDLRDGDITMAHLGIWSRKDPWAPAVLEPLIAGLEQKGFCFATLREHPAYKAWFEAQQKKEGAR</sequence>
<dbReference type="PANTHER" id="PTHR10587">
    <property type="entry name" value="GLYCOSYL TRANSFERASE-RELATED"/>
    <property type="match status" value="1"/>
</dbReference>
<dbReference type="RefSeq" id="WP_373561888.1">
    <property type="nucleotide sequence ID" value="NZ_JACBYU010000002.1"/>
</dbReference>
<proteinExistence type="predicted"/>